<dbReference type="PANTHER" id="PTHR33908:SF3">
    <property type="entry name" value="UNDECAPRENYL PHOSPHATE-ALPHA-4-AMINO-4-DEOXY-L-ARABINOSE ARABINOSYL TRANSFERASE"/>
    <property type="match status" value="1"/>
</dbReference>
<dbReference type="EMBL" id="JAAIIH010000005">
    <property type="protein sequence ID" value="NMN00392.1"/>
    <property type="molecule type" value="Genomic_DNA"/>
</dbReference>
<evidence type="ECO:0000256" key="6">
    <source>
        <dbReference type="ARBA" id="ARBA00022989"/>
    </source>
</evidence>
<evidence type="ECO:0000259" key="10">
    <source>
        <dbReference type="Pfam" id="PF13231"/>
    </source>
</evidence>
<keyword evidence="2" id="KW-1003">Cell membrane</keyword>
<feature type="compositionally biased region" description="Gly residues" evidence="8">
    <location>
        <begin position="604"/>
        <end position="628"/>
    </location>
</feature>
<evidence type="ECO:0000256" key="3">
    <source>
        <dbReference type="ARBA" id="ARBA00022676"/>
    </source>
</evidence>
<feature type="transmembrane region" description="Helical" evidence="9">
    <location>
        <begin position="53"/>
        <end position="73"/>
    </location>
</feature>
<dbReference type="Proteomes" id="UP000588277">
    <property type="component" value="Unassembled WGS sequence"/>
</dbReference>
<feature type="transmembrane region" description="Helical" evidence="9">
    <location>
        <begin position="465"/>
        <end position="486"/>
    </location>
</feature>
<evidence type="ECO:0000256" key="7">
    <source>
        <dbReference type="ARBA" id="ARBA00023136"/>
    </source>
</evidence>
<dbReference type="GO" id="GO:0009103">
    <property type="term" value="P:lipopolysaccharide biosynthetic process"/>
    <property type="evidence" value="ECO:0007669"/>
    <property type="project" value="UniProtKB-ARBA"/>
</dbReference>
<keyword evidence="5 9" id="KW-0812">Transmembrane</keyword>
<feature type="transmembrane region" description="Helical" evidence="9">
    <location>
        <begin position="158"/>
        <end position="178"/>
    </location>
</feature>
<dbReference type="InterPro" id="IPR050297">
    <property type="entry name" value="LipidA_mod_glycosyltrf_83"/>
</dbReference>
<evidence type="ECO:0000313" key="13">
    <source>
        <dbReference type="Proteomes" id="UP000588277"/>
    </source>
</evidence>
<evidence type="ECO:0000256" key="4">
    <source>
        <dbReference type="ARBA" id="ARBA00022679"/>
    </source>
</evidence>
<name>A0A7Y0F3J7_9BIFI</name>
<evidence type="ECO:0000256" key="2">
    <source>
        <dbReference type="ARBA" id="ARBA00022475"/>
    </source>
</evidence>
<feature type="transmembrane region" description="Helical" evidence="9">
    <location>
        <begin position="378"/>
        <end position="398"/>
    </location>
</feature>
<evidence type="ECO:0000256" key="5">
    <source>
        <dbReference type="ARBA" id="ARBA00022692"/>
    </source>
</evidence>
<feature type="transmembrane region" description="Helical" evidence="9">
    <location>
        <begin position="432"/>
        <end position="453"/>
    </location>
</feature>
<sequence length="748" mass="76918">MVNAASPAVSAGRGIRGYVRQATAWMTGGRFVQPEPVVTVRESVAARRTRADWIGLGTLMGFSLIVMFVNLTASGYANEFYSAAAQAGSVDWRAFLWGSSDAGNSITVDKPPAAIWLMALSVRILGLSSFAILLPEAICGVISVWLVYACVRRTWGNWAGIIAGFTLATTPVAALMFRFNNPDALLVALMTGAAYAVLRSLEYPDERRANRRRTAWMALAGVLIGFGFLTKQMQVFLVLPGFALAFLVASPTGFPRRIVDGLAAVLALVVSAGWWVLLTVIVPSGSRPYIGGSQADSFLELTFGYNGLGRLTGDETGAVVGGGGNGNGGGMWGQTGITRLFDGEYGGQIAWLAPLAAMGIIAGLIVTRRARRTDVRRASVIVWGAWLLVTWLTFSHMAGIFHQYYTVALAPALAALVGIAASALWSRRNTCWARAAASLTVLVCTLWSIELLGRSTWMPALKAPVLVFGLIATVALAVLALAAVPMRGLRALRGMEATAALNVAGAASLVLAAVALAIGPVAWTAYTVSTGHQGSIVTAGPNVTNSTGMGGGPGGQGGPGGRGGMGGPMGDGGSDGGSSDGGFPGGDGGSDGQNQSQTQDGTRPGDGGNAEGTGMGGGRGGAGGLLGGGTASSTVVEMLQENADQYTWAAATTGSQNAASYQLASEQAVMPIGGFNGSDPSPTLEQFKQYVAEGRIHYYIGGGGMGGNQLGGSSAASEIAEWVAANFEAQTVDGVTIYDLTQTATQTE</sequence>
<keyword evidence="3" id="KW-0328">Glycosyltransferase</keyword>
<keyword evidence="6 9" id="KW-1133">Transmembrane helix</keyword>
<dbReference type="InterPro" id="IPR038731">
    <property type="entry name" value="RgtA/B/C-like"/>
</dbReference>
<protein>
    <submittedName>
        <fullName evidence="12">Glycosyl transferase family 39</fullName>
    </submittedName>
</protein>
<gene>
    <name evidence="12" type="ORF">G1C96_0971</name>
</gene>
<feature type="transmembrane region" description="Helical" evidence="9">
    <location>
        <begin position="213"/>
        <end position="229"/>
    </location>
</feature>
<evidence type="ECO:0000256" key="9">
    <source>
        <dbReference type="SAM" id="Phobius"/>
    </source>
</evidence>
<feature type="transmembrane region" description="Helical" evidence="9">
    <location>
        <begin position="404"/>
        <end position="425"/>
    </location>
</feature>
<keyword evidence="4 12" id="KW-0808">Transferase</keyword>
<reference evidence="12 13" key="1">
    <citation type="submission" date="2020-02" db="EMBL/GenBank/DDBJ databases">
        <title>Characterization of phylogenetic diversity of novel bifidobacterial species isolated in Czech ZOOs.</title>
        <authorList>
            <person name="Lugli G.A."/>
            <person name="Vera N.B."/>
            <person name="Ventura M."/>
        </authorList>
    </citation>
    <scope>NUCLEOTIDE SEQUENCE [LARGE SCALE GENOMIC DNA]</scope>
    <source>
        <strain evidence="12 13">DSM 109958</strain>
    </source>
</reference>
<proteinExistence type="predicted"/>
<feature type="transmembrane region" description="Helical" evidence="9">
    <location>
        <begin position="349"/>
        <end position="366"/>
    </location>
</feature>
<comment type="caution">
    <text evidence="12">The sequence shown here is derived from an EMBL/GenBank/DDBJ whole genome shotgun (WGS) entry which is preliminary data.</text>
</comment>
<dbReference type="GO" id="GO:0010041">
    <property type="term" value="P:response to iron(III) ion"/>
    <property type="evidence" value="ECO:0007669"/>
    <property type="project" value="TreeGrafter"/>
</dbReference>
<keyword evidence="7 9" id="KW-0472">Membrane</keyword>
<evidence type="ECO:0000259" key="11">
    <source>
        <dbReference type="Pfam" id="PF24878"/>
    </source>
</evidence>
<dbReference type="GO" id="GO:0005886">
    <property type="term" value="C:plasma membrane"/>
    <property type="evidence" value="ECO:0007669"/>
    <property type="project" value="UniProtKB-SubCell"/>
</dbReference>
<dbReference type="AlphaFoldDB" id="A0A7Y0F3J7"/>
<feature type="compositionally biased region" description="Gly residues" evidence="8">
    <location>
        <begin position="548"/>
        <end position="591"/>
    </location>
</feature>
<comment type="subcellular location">
    <subcellularLocation>
        <location evidence="1">Cell membrane</location>
        <topology evidence="1">Multi-pass membrane protein</topology>
    </subcellularLocation>
</comment>
<feature type="domain" description="Glycosyltransferase RgtA/B/C/D-like" evidence="10">
    <location>
        <begin position="109"/>
        <end position="274"/>
    </location>
</feature>
<keyword evidence="13" id="KW-1185">Reference proteome</keyword>
<accession>A0A7Y0F3J7</accession>
<dbReference type="RefSeq" id="WP_240945105.1">
    <property type="nucleotide sequence ID" value="NZ_JAAIIH010000005.1"/>
</dbReference>
<dbReference type="Pfam" id="PF24878">
    <property type="entry name" value="YkcB_C"/>
    <property type="match status" value="1"/>
</dbReference>
<feature type="transmembrane region" description="Helical" evidence="9">
    <location>
        <begin position="498"/>
        <end position="523"/>
    </location>
</feature>
<evidence type="ECO:0000313" key="12">
    <source>
        <dbReference type="EMBL" id="NMN00392.1"/>
    </source>
</evidence>
<feature type="transmembrane region" description="Helical" evidence="9">
    <location>
        <begin position="124"/>
        <end position="151"/>
    </location>
</feature>
<feature type="domain" description="Putative mannosyltransferase YkcA/B-like C-terminal" evidence="11">
    <location>
        <begin position="636"/>
        <end position="726"/>
    </location>
</feature>
<feature type="transmembrane region" description="Helical" evidence="9">
    <location>
        <begin position="235"/>
        <end position="254"/>
    </location>
</feature>
<feature type="transmembrane region" description="Helical" evidence="9">
    <location>
        <begin position="184"/>
        <end position="201"/>
    </location>
</feature>
<evidence type="ECO:0000256" key="1">
    <source>
        <dbReference type="ARBA" id="ARBA00004651"/>
    </source>
</evidence>
<evidence type="ECO:0000256" key="8">
    <source>
        <dbReference type="SAM" id="MobiDB-lite"/>
    </source>
</evidence>
<dbReference type="PANTHER" id="PTHR33908">
    <property type="entry name" value="MANNOSYLTRANSFERASE YKCB-RELATED"/>
    <property type="match status" value="1"/>
</dbReference>
<organism evidence="12 13">
    <name type="scientific">Bifidobacterium moraviense</name>
    <dbReference type="NCBI Taxonomy" id="2675323"/>
    <lineage>
        <taxon>Bacteria</taxon>
        <taxon>Bacillati</taxon>
        <taxon>Actinomycetota</taxon>
        <taxon>Actinomycetes</taxon>
        <taxon>Bifidobacteriales</taxon>
        <taxon>Bifidobacteriaceae</taxon>
        <taxon>Bifidobacterium</taxon>
    </lineage>
</organism>
<dbReference type="GO" id="GO:0016763">
    <property type="term" value="F:pentosyltransferase activity"/>
    <property type="evidence" value="ECO:0007669"/>
    <property type="project" value="TreeGrafter"/>
</dbReference>
<feature type="region of interest" description="Disordered" evidence="8">
    <location>
        <begin position="539"/>
        <end position="628"/>
    </location>
</feature>
<dbReference type="Pfam" id="PF13231">
    <property type="entry name" value="PMT_2"/>
    <property type="match status" value="1"/>
</dbReference>
<feature type="transmembrane region" description="Helical" evidence="9">
    <location>
        <begin position="261"/>
        <end position="282"/>
    </location>
</feature>
<dbReference type="InterPro" id="IPR056785">
    <property type="entry name" value="YkcA/B-like_C"/>
</dbReference>